<name>A0A382HM90_9ZZZZ</name>
<sequence>MDLMPERANWGNKIEYDVWYDAGDEKKIHGYVYTDAMTKFVYIRPASTYFSRKI</sequence>
<evidence type="ECO:0000313" key="1">
    <source>
        <dbReference type="EMBL" id="SVB88420.1"/>
    </source>
</evidence>
<organism evidence="1">
    <name type="scientific">marine metagenome</name>
    <dbReference type="NCBI Taxonomy" id="408172"/>
    <lineage>
        <taxon>unclassified sequences</taxon>
        <taxon>metagenomes</taxon>
        <taxon>ecological metagenomes</taxon>
    </lineage>
</organism>
<accession>A0A382HM90</accession>
<protein>
    <submittedName>
        <fullName evidence="1">Uncharacterized protein</fullName>
    </submittedName>
</protein>
<dbReference type="EMBL" id="UINC01062121">
    <property type="protein sequence ID" value="SVB88420.1"/>
    <property type="molecule type" value="Genomic_DNA"/>
</dbReference>
<proteinExistence type="predicted"/>
<dbReference type="AlphaFoldDB" id="A0A382HM90"/>
<gene>
    <name evidence="1" type="ORF">METZ01_LOCUS241274</name>
</gene>
<feature type="non-terminal residue" evidence="1">
    <location>
        <position position="54"/>
    </location>
</feature>
<reference evidence="1" key="1">
    <citation type="submission" date="2018-05" db="EMBL/GenBank/DDBJ databases">
        <authorList>
            <person name="Lanie J.A."/>
            <person name="Ng W.-L."/>
            <person name="Kazmierczak K.M."/>
            <person name="Andrzejewski T.M."/>
            <person name="Davidsen T.M."/>
            <person name="Wayne K.J."/>
            <person name="Tettelin H."/>
            <person name="Glass J.I."/>
            <person name="Rusch D."/>
            <person name="Podicherti R."/>
            <person name="Tsui H.-C.T."/>
            <person name="Winkler M.E."/>
        </authorList>
    </citation>
    <scope>NUCLEOTIDE SEQUENCE</scope>
</reference>